<reference evidence="14" key="1">
    <citation type="submission" date="2017-08" db="EMBL/GenBank/DDBJ databases">
        <title>Draft Genome Sequence of Kocuria varians 80.</title>
        <authorList>
            <person name="Minaev M."/>
            <person name="Kurbakov K.A."/>
            <person name="Solodovnikova G.I."/>
            <person name="Kuznetsova O.A."/>
            <person name="Lisitsyn A.B."/>
        </authorList>
    </citation>
    <scope>NUCLEOTIDE SEQUENCE [LARGE SCALE GENOMIC DNA]</scope>
    <source>
        <strain evidence="14">80</strain>
    </source>
</reference>
<evidence type="ECO:0000256" key="2">
    <source>
        <dbReference type="ARBA" id="ARBA00004651"/>
    </source>
</evidence>
<organism evidence="13 14">
    <name type="scientific">Kocuria varians</name>
    <name type="common">Micrococcus varians</name>
    <dbReference type="NCBI Taxonomy" id="1272"/>
    <lineage>
        <taxon>Bacteria</taxon>
        <taxon>Bacillati</taxon>
        <taxon>Actinomycetota</taxon>
        <taxon>Actinomycetes</taxon>
        <taxon>Micrococcales</taxon>
        <taxon>Micrococcaceae</taxon>
        <taxon>Kocuria</taxon>
    </lineage>
</organism>
<evidence type="ECO:0000256" key="4">
    <source>
        <dbReference type="ARBA" id="ARBA00022475"/>
    </source>
</evidence>
<keyword evidence="13" id="KW-0808">Transferase</keyword>
<dbReference type="GO" id="GO:0000155">
    <property type="term" value="F:phosphorelay sensor kinase activity"/>
    <property type="evidence" value="ECO:0007669"/>
    <property type="project" value="TreeGrafter"/>
</dbReference>
<evidence type="ECO:0000313" key="14">
    <source>
        <dbReference type="Proteomes" id="UP000216825"/>
    </source>
</evidence>
<keyword evidence="9" id="KW-0902">Two-component regulatory system</keyword>
<dbReference type="PANTHER" id="PTHR43547">
    <property type="entry name" value="TWO-COMPONENT HISTIDINE KINASE"/>
    <property type="match status" value="1"/>
</dbReference>
<evidence type="ECO:0000313" key="13">
    <source>
        <dbReference type="EMBL" id="QMS56856.1"/>
    </source>
</evidence>
<sequence length="594" mass="62581">MSLAQRFLALQLALVVVTTLVVAGVMLGQSHARVAERAESVTRATTTTLVDDPSVRDAILGPDPQTPLQSLTSAVERDTDVDFITIMTPDGTRITHYDESRVGQQYLGDRSHALAGETYTATEVGKLGPSVRTIAPVRDTDGTVVGLVSSGVLLDQIAAENRSQLPGLLLIAGALLLMSSATSALMARYLHRVTGGRSPESLVRQLALNRAVLKEAREGLVLIDEEDRAVLSNARAAELLGVCVPEHTAHADGAGGAAEDSAAHFRAEGGSPERQPDTPVGTVRGRAGRGAPPGRRPPRPAAHVPAPLAEMLPHEATFEDRRCTVRGRSLVATCARASEDTRLRVLMVQDQTELSRMAGELDIVRTMAAGLQAQTHEHANRLHTVVSLLELKRYPQALEFAAATARLSVQVSEKVTRDVHDPYLAALLVGKAATARERGVQFTVVTLGEIPPLAVEPTDLVSVVGNLVDNAVEAAAQHCGGAASVGIEAETGAGNDEPPAVEVELMTSQDGAHVHVTVADNGPGIPEEERERIFERGVTSKTDTPSGHGVGLELVRRIVTAWGTDVTVHRDAGAVFTVDIPAVAPAPGSSEPAP</sequence>
<evidence type="ECO:0000259" key="12">
    <source>
        <dbReference type="PROSITE" id="PS50109"/>
    </source>
</evidence>
<protein>
    <recommendedName>
        <fullName evidence="3">histidine kinase</fullName>
        <ecNumber evidence="3">2.7.13.3</ecNumber>
    </recommendedName>
</protein>
<dbReference type="KEGG" id="kvr:CIB50_0001575"/>
<evidence type="ECO:0000256" key="8">
    <source>
        <dbReference type="ARBA" id="ARBA00022989"/>
    </source>
</evidence>
<dbReference type="InterPro" id="IPR004358">
    <property type="entry name" value="Sig_transdc_His_kin-like_C"/>
</dbReference>
<keyword evidence="4" id="KW-1003">Cell membrane</keyword>
<evidence type="ECO:0000256" key="3">
    <source>
        <dbReference type="ARBA" id="ARBA00012438"/>
    </source>
</evidence>
<name>A0A7D7PZA3_KOCVA</name>
<evidence type="ECO:0000256" key="1">
    <source>
        <dbReference type="ARBA" id="ARBA00000085"/>
    </source>
</evidence>
<proteinExistence type="predicted"/>
<dbReference type="EMBL" id="CP059343">
    <property type="protein sequence ID" value="QMS56856.1"/>
    <property type="molecule type" value="Genomic_DNA"/>
</dbReference>
<dbReference type="InterPro" id="IPR005467">
    <property type="entry name" value="His_kinase_dom"/>
</dbReference>
<gene>
    <name evidence="13" type="primary">dpiB</name>
    <name evidence="13" type="ORF">CIB50_0001575</name>
</gene>
<dbReference type="Pfam" id="PF17203">
    <property type="entry name" value="sCache_3_2"/>
    <property type="match status" value="1"/>
</dbReference>
<evidence type="ECO:0000256" key="10">
    <source>
        <dbReference type="ARBA" id="ARBA00023136"/>
    </source>
</evidence>
<evidence type="ECO:0000256" key="7">
    <source>
        <dbReference type="ARBA" id="ARBA00022777"/>
    </source>
</evidence>
<keyword evidence="7 13" id="KW-0418">Kinase</keyword>
<feature type="domain" description="Histidine kinase" evidence="12">
    <location>
        <begin position="345"/>
        <end position="584"/>
    </location>
</feature>
<dbReference type="GO" id="GO:0005886">
    <property type="term" value="C:plasma membrane"/>
    <property type="evidence" value="ECO:0007669"/>
    <property type="project" value="UniProtKB-SubCell"/>
</dbReference>
<dbReference type="Proteomes" id="UP000216825">
    <property type="component" value="Chromosome"/>
</dbReference>
<dbReference type="CDD" id="cd18773">
    <property type="entry name" value="PDC1_HK_sensor"/>
    <property type="match status" value="1"/>
</dbReference>
<dbReference type="AlphaFoldDB" id="A0A7D7PZA3"/>
<dbReference type="InterPro" id="IPR003594">
    <property type="entry name" value="HATPase_dom"/>
</dbReference>
<dbReference type="InterPro" id="IPR036890">
    <property type="entry name" value="HATPase_C_sf"/>
</dbReference>
<keyword evidence="14" id="KW-1185">Reference proteome</keyword>
<evidence type="ECO:0000256" key="6">
    <source>
        <dbReference type="ARBA" id="ARBA00022692"/>
    </source>
</evidence>
<dbReference type="SUPFAM" id="SSF55874">
    <property type="entry name" value="ATPase domain of HSP90 chaperone/DNA topoisomerase II/histidine kinase"/>
    <property type="match status" value="1"/>
</dbReference>
<dbReference type="EC" id="2.7.13.3" evidence="3"/>
<evidence type="ECO:0000256" key="11">
    <source>
        <dbReference type="SAM" id="MobiDB-lite"/>
    </source>
</evidence>
<keyword evidence="8" id="KW-1133">Transmembrane helix</keyword>
<dbReference type="SUPFAM" id="SSF103190">
    <property type="entry name" value="Sensory domain-like"/>
    <property type="match status" value="1"/>
</dbReference>
<dbReference type="SMART" id="SM00387">
    <property type="entry name" value="HATPase_c"/>
    <property type="match status" value="1"/>
</dbReference>
<accession>A0A7D7PZA3</accession>
<keyword evidence="6" id="KW-0812">Transmembrane</keyword>
<reference evidence="13 14" key="2">
    <citation type="submission" date="2020-07" db="EMBL/GenBank/DDBJ databases">
        <title>Genome of starter culture bacteria Kocuria salsicia reveals its technological properties and safety for usage in meat industry.</title>
        <authorList>
            <person name="Michael M."/>
            <person name="Konstantin K."/>
            <person name="Evgenii K."/>
            <person name="Galina S."/>
            <person name="Oksana K."/>
            <person name="Andrei L."/>
        </authorList>
    </citation>
    <scope>NUCLEOTIDE SEQUENCE [LARGE SCALE GENOMIC DNA]</scope>
    <source>
        <strain evidence="13 14">80</strain>
    </source>
</reference>
<dbReference type="PROSITE" id="PS50109">
    <property type="entry name" value="HIS_KIN"/>
    <property type="match status" value="1"/>
</dbReference>
<evidence type="ECO:0000256" key="5">
    <source>
        <dbReference type="ARBA" id="ARBA00022553"/>
    </source>
</evidence>
<keyword evidence="5" id="KW-0597">Phosphoprotein</keyword>
<comment type="subcellular location">
    <subcellularLocation>
        <location evidence="2">Cell membrane</location>
        <topology evidence="2">Multi-pass membrane protein</topology>
    </subcellularLocation>
</comment>
<dbReference type="PRINTS" id="PR00344">
    <property type="entry name" value="BCTRLSENSOR"/>
</dbReference>
<dbReference type="PANTHER" id="PTHR43547:SF10">
    <property type="entry name" value="SENSOR HISTIDINE KINASE DCUS"/>
    <property type="match status" value="1"/>
</dbReference>
<feature type="region of interest" description="Disordered" evidence="11">
    <location>
        <begin position="251"/>
        <end position="304"/>
    </location>
</feature>
<feature type="compositionally biased region" description="Low complexity" evidence="11">
    <location>
        <begin position="279"/>
        <end position="293"/>
    </location>
</feature>
<keyword evidence="10" id="KW-0472">Membrane</keyword>
<dbReference type="Gene3D" id="3.30.450.20">
    <property type="entry name" value="PAS domain"/>
    <property type="match status" value="2"/>
</dbReference>
<dbReference type="RefSeq" id="WP_094393675.1">
    <property type="nucleotide sequence ID" value="NZ_CP059343.1"/>
</dbReference>
<dbReference type="InterPro" id="IPR029151">
    <property type="entry name" value="Sensor-like_sf"/>
</dbReference>
<comment type="catalytic activity">
    <reaction evidence="1">
        <text>ATP + protein L-histidine = ADP + protein N-phospho-L-histidine.</text>
        <dbReference type="EC" id="2.7.13.3"/>
    </reaction>
</comment>
<dbReference type="InterPro" id="IPR033463">
    <property type="entry name" value="sCache_3"/>
</dbReference>
<dbReference type="Pfam" id="PF02518">
    <property type="entry name" value="HATPase_c"/>
    <property type="match status" value="1"/>
</dbReference>
<dbReference type="Gene3D" id="3.30.565.10">
    <property type="entry name" value="Histidine kinase-like ATPase, C-terminal domain"/>
    <property type="match status" value="1"/>
</dbReference>
<evidence type="ECO:0000256" key="9">
    <source>
        <dbReference type="ARBA" id="ARBA00023012"/>
    </source>
</evidence>